<evidence type="ECO:0000256" key="2">
    <source>
        <dbReference type="SAM" id="SignalP"/>
    </source>
</evidence>
<dbReference type="PROSITE" id="PS51164">
    <property type="entry name" value="CBM1_2"/>
    <property type="match status" value="2"/>
</dbReference>
<proteinExistence type="predicted"/>
<feature type="domain" description="CBM1" evidence="3">
    <location>
        <begin position="119"/>
        <end position="155"/>
    </location>
</feature>
<gene>
    <name evidence="4" type="ORF">TWF481_012266</name>
</gene>
<keyword evidence="1 2" id="KW-0732">Signal</keyword>
<sequence>MAPIETVFAGALVLSTVLAQSTTTTSRPSDVQTLWGLCGGLAAFPTPFTCTLCEDGATCDRPNSFYWQCIPAPKTTPPTATTSDYVAPTTTTAILTTTSSTTSDTTSTTAIAPTTTTSRLQSRYGQCGGIAWPGPQACSSGLTCSTANPYFAQCL</sequence>
<feature type="chain" id="PRO_5043395934" description="CBM1 domain-containing protein" evidence="2">
    <location>
        <begin position="20"/>
        <end position="155"/>
    </location>
</feature>
<evidence type="ECO:0000313" key="4">
    <source>
        <dbReference type="EMBL" id="KAK6497867.1"/>
    </source>
</evidence>
<dbReference type="SUPFAM" id="SSF57180">
    <property type="entry name" value="Cellulose-binding domain"/>
    <property type="match status" value="1"/>
</dbReference>
<dbReference type="AlphaFoldDB" id="A0AAV9VXM0"/>
<feature type="domain" description="CBM1" evidence="3">
    <location>
        <begin position="30"/>
        <end position="70"/>
    </location>
</feature>
<comment type="caution">
    <text evidence="4">The sequence shown here is derived from an EMBL/GenBank/DDBJ whole genome shotgun (WGS) entry which is preliminary data.</text>
</comment>
<keyword evidence="5" id="KW-1185">Reference proteome</keyword>
<dbReference type="GO" id="GO:0030248">
    <property type="term" value="F:cellulose binding"/>
    <property type="evidence" value="ECO:0007669"/>
    <property type="project" value="InterPro"/>
</dbReference>
<name>A0AAV9VXM0_9PEZI</name>
<evidence type="ECO:0000256" key="1">
    <source>
        <dbReference type="ARBA" id="ARBA00022729"/>
    </source>
</evidence>
<dbReference type="EMBL" id="JAVHJL010000009">
    <property type="protein sequence ID" value="KAK6497867.1"/>
    <property type="molecule type" value="Genomic_DNA"/>
</dbReference>
<dbReference type="InterPro" id="IPR035971">
    <property type="entry name" value="CBD_sf"/>
</dbReference>
<protein>
    <recommendedName>
        <fullName evidence="3">CBM1 domain-containing protein</fullName>
    </recommendedName>
</protein>
<dbReference type="InterPro" id="IPR000254">
    <property type="entry name" value="CBD"/>
</dbReference>
<dbReference type="SMART" id="SM00236">
    <property type="entry name" value="fCBD"/>
    <property type="match status" value="2"/>
</dbReference>
<accession>A0AAV9VXM0</accession>
<feature type="signal peptide" evidence="2">
    <location>
        <begin position="1"/>
        <end position="19"/>
    </location>
</feature>
<dbReference type="GO" id="GO:0005975">
    <property type="term" value="P:carbohydrate metabolic process"/>
    <property type="evidence" value="ECO:0007669"/>
    <property type="project" value="InterPro"/>
</dbReference>
<evidence type="ECO:0000259" key="3">
    <source>
        <dbReference type="PROSITE" id="PS51164"/>
    </source>
</evidence>
<organism evidence="4 5">
    <name type="scientific">Arthrobotrys musiformis</name>
    <dbReference type="NCBI Taxonomy" id="47236"/>
    <lineage>
        <taxon>Eukaryota</taxon>
        <taxon>Fungi</taxon>
        <taxon>Dikarya</taxon>
        <taxon>Ascomycota</taxon>
        <taxon>Pezizomycotina</taxon>
        <taxon>Orbiliomycetes</taxon>
        <taxon>Orbiliales</taxon>
        <taxon>Orbiliaceae</taxon>
        <taxon>Arthrobotrys</taxon>
    </lineage>
</organism>
<dbReference type="Proteomes" id="UP001370758">
    <property type="component" value="Unassembled WGS sequence"/>
</dbReference>
<dbReference type="GO" id="GO:0005576">
    <property type="term" value="C:extracellular region"/>
    <property type="evidence" value="ECO:0007669"/>
    <property type="project" value="InterPro"/>
</dbReference>
<dbReference type="PROSITE" id="PS00562">
    <property type="entry name" value="CBM1_1"/>
    <property type="match status" value="1"/>
</dbReference>
<reference evidence="4 5" key="1">
    <citation type="submission" date="2023-08" db="EMBL/GenBank/DDBJ databases">
        <authorList>
            <person name="Palmer J.M."/>
        </authorList>
    </citation>
    <scope>NUCLEOTIDE SEQUENCE [LARGE SCALE GENOMIC DNA]</scope>
    <source>
        <strain evidence="4 5">TWF481</strain>
    </source>
</reference>
<dbReference type="Pfam" id="PF00734">
    <property type="entry name" value="CBM_1"/>
    <property type="match status" value="1"/>
</dbReference>
<evidence type="ECO:0000313" key="5">
    <source>
        <dbReference type="Proteomes" id="UP001370758"/>
    </source>
</evidence>